<dbReference type="VEuPathDB" id="FungiDB:RO3G_01910"/>
<reference evidence="1 2" key="1">
    <citation type="journal article" date="2009" name="PLoS Genet.">
        <title>Genomic analysis of the basal lineage fungus Rhizopus oryzae reveals a whole-genome duplication.</title>
        <authorList>
            <person name="Ma L.-J."/>
            <person name="Ibrahim A.S."/>
            <person name="Skory C."/>
            <person name="Grabherr M.G."/>
            <person name="Burger G."/>
            <person name="Butler M."/>
            <person name="Elias M."/>
            <person name="Idnurm A."/>
            <person name="Lang B.F."/>
            <person name="Sone T."/>
            <person name="Abe A."/>
            <person name="Calvo S.E."/>
            <person name="Corrochano L.M."/>
            <person name="Engels R."/>
            <person name="Fu J."/>
            <person name="Hansberg W."/>
            <person name="Kim J.-M."/>
            <person name="Kodira C.D."/>
            <person name="Koehrsen M.J."/>
            <person name="Liu B."/>
            <person name="Miranda-Saavedra D."/>
            <person name="O'Leary S."/>
            <person name="Ortiz-Castellanos L."/>
            <person name="Poulter R."/>
            <person name="Rodriguez-Romero J."/>
            <person name="Ruiz-Herrera J."/>
            <person name="Shen Y.-Q."/>
            <person name="Zeng Q."/>
            <person name="Galagan J."/>
            <person name="Birren B.W."/>
            <person name="Cuomo C.A."/>
            <person name="Wickes B.L."/>
        </authorList>
    </citation>
    <scope>NUCLEOTIDE SEQUENCE [LARGE SCALE GENOMIC DNA]</scope>
    <source>
        <strain evidence="2">RA 99-880 / ATCC MYA-4621 / FGSC 9543 / NRRL 43880</strain>
    </source>
</reference>
<proteinExistence type="predicted"/>
<dbReference type="RefSeq" id="XP_067512602.1">
    <property type="nucleotide sequence ID" value="XM_067656501.1"/>
</dbReference>
<sequence>MAQTLENSTMVGDILCVRCFKAVKHGFMQSSLLQRQSAPHFKLFSPCRPSLSLNSIL</sequence>
<keyword evidence="2" id="KW-1185">Reference proteome</keyword>
<dbReference type="EMBL" id="CH476732">
    <property type="protein sequence ID" value="EIE77206.1"/>
    <property type="molecule type" value="Genomic_DNA"/>
</dbReference>
<name>I1BLX6_RHIO9</name>
<dbReference type="InParanoid" id="I1BLX6"/>
<evidence type="ECO:0000313" key="2">
    <source>
        <dbReference type="Proteomes" id="UP000009138"/>
    </source>
</evidence>
<dbReference type="Proteomes" id="UP000009138">
    <property type="component" value="Unassembled WGS sequence"/>
</dbReference>
<evidence type="ECO:0000313" key="1">
    <source>
        <dbReference type="EMBL" id="EIE77206.1"/>
    </source>
</evidence>
<protein>
    <submittedName>
        <fullName evidence="1">Uncharacterized protein</fullName>
    </submittedName>
</protein>
<accession>I1BLX6</accession>
<dbReference type="GeneID" id="93608882"/>
<gene>
    <name evidence="1" type="ORF">RO3G_01910</name>
</gene>
<dbReference type="AlphaFoldDB" id="I1BLX6"/>
<organism evidence="1 2">
    <name type="scientific">Rhizopus delemar (strain RA 99-880 / ATCC MYA-4621 / FGSC 9543 / NRRL 43880)</name>
    <name type="common">Mucormycosis agent</name>
    <name type="synonym">Rhizopus arrhizus var. delemar</name>
    <dbReference type="NCBI Taxonomy" id="246409"/>
    <lineage>
        <taxon>Eukaryota</taxon>
        <taxon>Fungi</taxon>
        <taxon>Fungi incertae sedis</taxon>
        <taxon>Mucoromycota</taxon>
        <taxon>Mucoromycotina</taxon>
        <taxon>Mucoromycetes</taxon>
        <taxon>Mucorales</taxon>
        <taxon>Mucorineae</taxon>
        <taxon>Rhizopodaceae</taxon>
        <taxon>Rhizopus</taxon>
    </lineage>
</organism>